<dbReference type="EMBL" id="QJJK01000010">
    <property type="protein sequence ID" value="PXW55083.1"/>
    <property type="molecule type" value="Genomic_DNA"/>
</dbReference>
<feature type="chain" id="PRO_5015998551" description="Alpha/beta hydrolase" evidence="1">
    <location>
        <begin position="23"/>
        <end position="115"/>
    </location>
</feature>
<organism evidence="2 3">
    <name type="scientific">Chelatococcus asaccharovorans</name>
    <dbReference type="NCBI Taxonomy" id="28210"/>
    <lineage>
        <taxon>Bacteria</taxon>
        <taxon>Pseudomonadati</taxon>
        <taxon>Pseudomonadota</taxon>
        <taxon>Alphaproteobacteria</taxon>
        <taxon>Hyphomicrobiales</taxon>
        <taxon>Chelatococcaceae</taxon>
        <taxon>Chelatococcus</taxon>
    </lineage>
</organism>
<evidence type="ECO:0008006" key="4">
    <source>
        <dbReference type="Google" id="ProtNLM"/>
    </source>
</evidence>
<evidence type="ECO:0000313" key="2">
    <source>
        <dbReference type="EMBL" id="PXW55083.1"/>
    </source>
</evidence>
<keyword evidence="3" id="KW-1185">Reference proteome</keyword>
<protein>
    <recommendedName>
        <fullName evidence="4">Alpha/beta hydrolase</fullName>
    </recommendedName>
</protein>
<dbReference type="AlphaFoldDB" id="A0A2V3U0Z9"/>
<evidence type="ECO:0000256" key="1">
    <source>
        <dbReference type="SAM" id="SignalP"/>
    </source>
</evidence>
<comment type="caution">
    <text evidence="2">The sequence shown here is derived from an EMBL/GenBank/DDBJ whole genome shotgun (WGS) entry which is preliminary data.</text>
</comment>
<proteinExistence type="predicted"/>
<gene>
    <name evidence="2" type="ORF">C7450_11020</name>
</gene>
<dbReference type="Proteomes" id="UP000248021">
    <property type="component" value="Unassembled WGS sequence"/>
</dbReference>
<feature type="signal peptide" evidence="1">
    <location>
        <begin position="1"/>
        <end position="22"/>
    </location>
</feature>
<reference evidence="2 3" key="1">
    <citation type="submission" date="2018-05" db="EMBL/GenBank/DDBJ databases">
        <title>Genomic Encyclopedia of Type Strains, Phase IV (KMG-IV): sequencing the most valuable type-strain genomes for metagenomic binning, comparative biology and taxonomic classification.</title>
        <authorList>
            <person name="Goeker M."/>
        </authorList>
    </citation>
    <scope>NUCLEOTIDE SEQUENCE [LARGE SCALE GENOMIC DNA]</scope>
    <source>
        <strain evidence="2 3">DSM 6462</strain>
    </source>
</reference>
<dbReference type="RefSeq" id="WP_146227459.1">
    <property type="nucleotide sequence ID" value="NZ_JAHBRY010000003.1"/>
</dbReference>
<keyword evidence="1" id="KW-0732">Signal</keyword>
<accession>A0A2V3U0Z9</accession>
<name>A0A2V3U0Z9_9HYPH</name>
<sequence>MRSFIVTIADFTIYLLTAAANAQPSRQQITVPTPRGPILVENFGNCENATCPAVVILSGSMGSRALVYDEIGRKFRAAGLNAYLVHVLSADDLDAIGTASNAQARITYYARRLPE</sequence>
<evidence type="ECO:0000313" key="3">
    <source>
        <dbReference type="Proteomes" id="UP000248021"/>
    </source>
</evidence>
<dbReference type="OrthoDB" id="9771666at2"/>